<dbReference type="GO" id="GO:0005524">
    <property type="term" value="F:ATP binding"/>
    <property type="evidence" value="ECO:0007669"/>
    <property type="project" value="InterPro"/>
</dbReference>
<feature type="domain" description="Protein kinase" evidence="3">
    <location>
        <begin position="157"/>
        <end position="518"/>
    </location>
</feature>
<reference evidence="4 5" key="1">
    <citation type="submission" date="2019-02" db="EMBL/GenBank/DDBJ databases">
        <title>Deep-cultivation of Planctomycetes and their phenomic and genomic characterization uncovers novel biology.</title>
        <authorList>
            <person name="Wiegand S."/>
            <person name="Jogler M."/>
            <person name="Boedeker C."/>
            <person name="Pinto D."/>
            <person name="Vollmers J."/>
            <person name="Rivas-Marin E."/>
            <person name="Kohn T."/>
            <person name="Peeters S.H."/>
            <person name="Heuer A."/>
            <person name="Rast P."/>
            <person name="Oberbeckmann S."/>
            <person name="Bunk B."/>
            <person name="Jeske O."/>
            <person name="Meyerdierks A."/>
            <person name="Storesund J.E."/>
            <person name="Kallscheuer N."/>
            <person name="Luecker S."/>
            <person name="Lage O.M."/>
            <person name="Pohl T."/>
            <person name="Merkel B.J."/>
            <person name="Hornburger P."/>
            <person name="Mueller R.-W."/>
            <person name="Bruemmer F."/>
            <person name="Labrenz M."/>
            <person name="Spormann A.M."/>
            <person name="Op den Camp H."/>
            <person name="Overmann J."/>
            <person name="Amann R."/>
            <person name="Jetten M.S.M."/>
            <person name="Mascher T."/>
            <person name="Medema M.H."/>
            <person name="Devos D.P."/>
            <person name="Kaster A.-K."/>
            <person name="Ovreas L."/>
            <person name="Rohde M."/>
            <person name="Galperin M.Y."/>
            <person name="Jogler C."/>
        </authorList>
    </citation>
    <scope>NUCLEOTIDE SEQUENCE [LARGE SCALE GENOMIC DNA]</scope>
    <source>
        <strain evidence="4 5">Pla133</strain>
    </source>
</reference>
<proteinExistence type="inferred from homology"/>
<keyword evidence="2" id="KW-0472">Membrane</keyword>
<dbReference type="KEGG" id="pbap:Pla133_34920"/>
<dbReference type="PANTHER" id="PTHR10566:SF113">
    <property type="entry name" value="PROTEIN ACTIVITY OF BC1 COMPLEX KINASE 7, CHLOROPLASTIC"/>
    <property type="match status" value="1"/>
</dbReference>
<dbReference type="AlphaFoldDB" id="A0A518BN67"/>
<evidence type="ECO:0000256" key="1">
    <source>
        <dbReference type="ARBA" id="ARBA00009670"/>
    </source>
</evidence>
<accession>A0A518BN67</accession>
<dbReference type="Pfam" id="PF03109">
    <property type="entry name" value="ABC1"/>
    <property type="match status" value="1"/>
</dbReference>
<dbReference type="InterPro" id="IPR000719">
    <property type="entry name" value="Prot_kinase_dom"/>
</dbReference>
<organism evidence="4 5">
    <name type="scientific">Engelhardtia mirabilis</name>
    <dbReference type="NCBI Taxonomy" id="2528011"/>
    <lineage>
        <taxon>Bacteria</taxon>
        <taxon>Pseudomonadati</taxon>
        <taxon>Planctomycetota</taxon>
        <taxon>Planctomycetia</taxon>
        <taxon>Planctomycetia incertae sedis</taxon>
        <taxon>Engelhardtia</taxon>
    </lineage>
</organism>
<feature type="transmembrane region" description="Helical" evidence="2">
    <location>
        <begin position="554"/>
        <end position="580"/>
    </location>
</feature>
<dbReference type="EMBL" id="CP036287">
    <property type="protein sequence ID" value="QDU68396.1"/>
    <property type="molecule type" value="Genomic_DNA"/>
</dbReference>
<protein>
    <recommendedName>
        <fullName evidence="3">Protein kinase domain-containing protein</fullName>
    </recommendedName>
</protein>
<dbReference type="CDD" id="cd05121">
    <property type="entry name" value="ABC1_ADCK3-like"/>
    <property type="match status" value="1"/>
</dbReference>
<dbReference type="PROSITE" id="PS50011">
    <property type="entry name" value="PROTEIN_KINASE_DOM"/>
    <property type="match status" value="1"/>
</dbReference>
<evidence type="ECO:0000256" key="2">
    <source>
        <dbReference type="SAM" id="Phobius"/>
    </source>
</evidence>
<dbReference type="InterPro" id="IPR050154">
    <property type="entry name" value="UbiB_kinase"/>
</dbReference>
<keyword evidence="5" id="KW-1185">Reference proteome</keyword>
<name>A0A518BN67_9BACT</name>
<dbReference type="PANTHER" id="PTHR10566">
    <property type="entry name" value="CHAPERONE-ACTIVITY OF BC1 COMPLEX CABC1 -RELATED"/>
    <property type="match status" value="1"/>
</dbReference>
<comment type="similarity">
    <text evidence="1">Belongs to the protein kinase superfamily. ADCK protein kinase family.</text>
</comment>
<gene>
    <name evidence="4" type="primary">ubiB_2</name>
    <name evidence="4" type="ORF">Pla133_34920</name>
</gene>
<evidence type="ECO:0000313" key="5">
    <source>
        <dbReference type="Proteomes" id="UP000316921"/>
    </source>
</evidence>
<dbReference type="SUPFAM" id="SSF56112">
    <property type="entry name" value="Protein kinase-like (PK-like)"/>
    <property type="match status" value="1"/>
</dbReference>
<dbReference type="InterPro" id="IPR011009">
    <property type="entry name" value="Kinase-like_dom_sf"/>
</dbReference>
<dbReference type="Proteomes" id="UP000316921">
    <property type="component" value="Chromosome"/>
</dbReference>
<sequence length="585" mass="65339">MDRASGVWATRAWGWLRAAPVSIVGPMSVLDVLFAARDLGRLQEIASTFARHGLGDVVQRMGLSGPLERAGRALHWSGADQLREMPTHERVRRALEQLGPTFVKFGQLLATRPDLLSPDWITEFERLHQAVTPVPFAELLPQLEEDLGADPRELFEGFDETPLAAGSIGQVHSARLSDGRRVVLKIRRPGIRAKVEADLRLLERFAELTEQELPELRRYRPVQMVRLFSRTLREELDLSLEARNTELIGRNLADDEFVEVPEVIDEFTRERLLVLAFVDGVSAGEWAHEHEPGTGEGPLLAARGADAILKMIFVDGIYHADPHPGNVFFQPQARLVLLDCGMVGRLSERRREEFMNLLVAVFKRDERRVVAVLLDWAGDEEEVDTELLAQDARAFIDRYHGAKLGDVDLQAVLGDVVDMVRENGLILPADMSSLIRVFALLDNLGRELDPDFDLTSKIQPMAERAIREQHSLLNVLGRQTEDLAGLVRELPRDLRQLFDKARRGKLRLEVRVNRLPEFGDRITESANRVTVGMITAALIVGTSIAMTVDKGPMLLGIPVLGLLGFLTSCAVGAGLLWSILRSGRR</sequence>
<dbReference type="GO" id="GO:0004672">
    <property type="term" value="F:protein kinase activity"/>
    <property type="evidence" value="ECO:0007669"/>
    <property type="project" value="InterPro"/>
</dbReference>
<keyword evidence="2" id="KW-0812">Transmembrane</keyword>
<keyword evidence="2" id="KW-1133">Transmembrane helix</keyword>
<evidence type="ECO:0000259" key="3">
    <source>
        <dbReference type="PROSITE" id="PS50011"/>
    </source>
</evidence>
<keyword evidence="4" id="KW-0808">Transferase</keyword>
<feature type="transmembrane region" description="Helical" evidence="2">
    <location>
        <begin position="12"/>
        <end position="34"/>
    </location>
</feature>
<evidence type="ECO:0000313" key="4">
    <source>
        <dbReference type="EMBL" id="QDU68396.1"/>
    </source>
</evidence>
<dbReference type="InterPro" id="IPR004147">
    <property type="entry name" value="ABC1_dom"/>
</dbReference>